<evidence type="ECO:0000313" key="8">
    <source>
        <dbReference type="Proteomes" id="UP000813462"/>
    </source>
</evidence>
<dbReference type="Pfam" id="PF04570">
    <property type="entry name" value="zf-FLZ"/>
    <property type="match status" value="1"/>
</dbReference>
<proteinExistence type="inferred from homology"/>
<keyword evidence="3" id="KW-0863">Zinc-finger</keyword>
<organism evidence="7 8">
    <name type="scientific">Ziziphus jujuba var. spinosa</name>
    <dbReference type="NCBI Taxonomy" id="714518"/>
    <lineage>
        <taxon>Eukaryota</taxon>
        <taxon>Viridiplantae</taxon>
        <taxon>Streptophyta</taxon>
        <taxon>Embryophyta</taxon>
        <taxon>Tracheophyta</taxon>
        <taxon>Spermatophyta</taxon>
        <taxon>Magnoliopsida</taxon>
        <taxon>eudicotyledons</taxon>
        <taxon>Gunneridae</taxon>
        <taxon>Pentapetalae</taxon>
        <taxon>rosids</taxon>
        <taxon>fabids</taxon>
        <taxon>Rosales</taxon>
        <taxon>Rhamnaceae</taxon>
        <taxon>Paliureae</taxon>
        <taxon>Ziziphus</taxon>
    </lineage>
</organism>
<keyword evidence="2" id="KW-0479">Metal-binding</keyword>
<evidence type="ECO:0000256" key="1">
    <source>
        <dbReference type="ARBA" id="ARBA00009374"/>
    </source>
</evidence>
<evidence type="ECO:0000259" key="6">
    <source>
        <dbReference type="PROSITE" id="PS51795"/>
    </source>
</evidence>
<evidence type="ECO:0000256" key="4">
    <source>
        <dbReference type="PROSITE-ProRule" id="PRU01131"/>
    </source>
</evidence>
<comment type="similarity">
    <text evidence="1">Belongs to the FLZ family.</text>
</comment>
<name>A0A978UQU0_ZIZJJ</name>
<accession>A0A978UQU0</accession>
<dbReference type="OrthoDB" id="1194496at2759"/>
<dbReference type="PROSITE" id="PS51795">
    <property type="entry name" value="ZF_FLZ"/>
    <property type="match status" value="1"/>
</dbReference>
<dbReference type="Proteomes" id="UP000813462">
    <property type="component" value="Unassembled WGS sequence"/>
</dbReference>
<feature type="zinc finger region" description="FLZ-type" evidence="4">
    <location>
        <begin position="85"/>
        <end position="129"/>
    </location>
</feature>
<dbReference type="PANTHER" id="PTHR46057">
    <property type="entry name" value="FCS-LIKE ZINC FINGER 1-RELATED"/>
    <property type="match status" value="1"/>
</dbReference>
<dbReference type="InterPro" id="IPR007650">
    <property type="entry name" value="Zf-FLZ_dom"/>
</dbReference>
<keyword evidence="3" id="KW-0862">Zinc</keyword>
<dbReference type="InterPro" id="IPR044533">
    <property type="entry name" value="FLZ1/2/3"/>
</dbReference>
<gene>
    <name evidence="7" type="ORF">FEM48_Zijuj09G0041900</name>
</gene>
<feature type="region of interest" description="Disordered" evidence="5">
    <location>
        <begin position="1"/>
        <end position="56"/>
    </location>
</feature>
<comment type="caution">
    <text evidence="7">The sequence shown here is derived from an EMBL/GenBank/DDBJ whole genome shotgun (WGS) entry which is preliminary data.</text>
</comment>
<evidence type="ECO:0000313" key="7">
    <source>
        <dbReference type="EMBL" id="KAH7517240.1"/>
    </source>
</evidence>
<reference evidence="7" key="1">
    <citation type="journal article" date="2021" name="Front. Plant Sci.">
        <title>Chromosome-Scale Genome Assembly for Chinese Sour Jujube and Insights Into Its Genome Evolution and Domestication Signature.</title>
        <authorList>
            <person name="Shen L.-Y."/>
            <person name="Luo H."/>
            <person name="Wang X.-L."/>
            <person name="Wang X.-M."/>
            <person name="Qiu X.-J."/>
            <person name="Liu H."/>
            <person name="Zhou S.-S."/>
            <person name="Jia K.-H."/>
            <person name="Nie S."/>
            <person name="Bao Y.-T."/>
            <person name="Zhang R.-G."/>
            <person name="Yun Q.-Z."/>
            <person name="Chai Y.-H."/>
            <person name="Lu J.-Y."/>
            <person name="Li Y."/>
            <person name="Zhao S.-W."/>
            <person name="Mao J.-F."/>
            <person name="Jia S.-G."/>
            <person name="Mao Y.-M."/>
        </authorList>
    </citation>
    <scope>NUCLEOTIDE SEQUENCE</scope>
    <source>
        <strain evidence="7">AT0</strain>
        <tissue evidence="7">Leaf</tissue>
    </source>
</reference>
<evidence type="ECO:0000256" key="2">
    <source>
        <dbReference type="ARBA" id="ARBA00022723"/>
    </source>
</evidence>
<feature type="domain" description="FLZ-type" evidence="6">
    <location>
        <begin position="85"/>
        <end position="129"/>
    </location>
</feature>
<dbReference type="GO" id="GO:0008270">
    <property type="term" value="F:zinc ion binding"/>
    <property type="evidence" value="ECO:0007669"/>
    <property type="project" value="UniProtKB-KW"/>
</dbReference>
<dbReference type="PANTHER" id="PTHR46057:SF54">
    <property type="entry name" value="FCS-LIKE ZINC FINGER 16"/>
    <property type="match status" value="1"/>
</dbReference>
<dbReference type="AlphaFoldDB" id="A0A978UQU0"/>
<protein>
    <recommendedName>
        <fullName evidence="6">FLZ-type domain-containing protein</fullName>
    </recommendedName>
</protein>
<evidence type="ECO:0000256" key="3">
    <source>
        <dbReference type="ARBA" id="ARBA00022771"/>
    </source>
</evidence>
<sequence>MPAKRSRIGQPSSFGETGMFNQHFLPPVAESSLGLQNDPHASLPRNAAKALKPSVEGVEEPQNFLSSLLSPPSLPDIGKEGRIGHFLDECQYCKKKIGQHQEVYMYRCFQAFCTSECRDRAIEMDEAAEKLSKRPTEAPAQFSMVEIMKEGKAPR</sequence>
<dbReference type="EMBL" id="JAEACU010000009">
    <property type="protein sequence ID" value="KAH7517240.1"/>
    <property type="molecule type" value="Genomic_DNA"/>
</dbReference>
<evidence type="ECO:0000256" key="5">
    <source>
        <dbReference type="SAM" id="MobiDB-lite"/>
    </source>
</evidence>